<accession>A0ABY4SV65</accession>
<evidence type="ECO:0000313" key="16">
    <source>
        <dbReference type="EMBL" id="URJ24958.1"/>
    </source>
</evidence>
<feature type="modified residue" description="N6-(pyridoxal phosphate)lysine" evidence="14">
    <location>
        <position position="214"/>
    </location>
</feature>
<keyword evidence="9 14" id="KW-0808">Transferase</keyword>
<dbReference type="InterPro" id="IPR015421">
    <property type="entry name" value="PyrdxlP-dep_Trfase_major"/>
</dbReference>
<dbReference type="EC" id="2.6.1.9" evidence="5 14"/>
<sequence>MKIQSLARHDILCLKPYQSARKLARSSAGHLWLNANEFPIAPNYYSLNQEKIHRYPMCQPQEIIHKYACYAGIQSKQILVSRGADESIELLMKVFCNPTKDTIIFCPPTYGMYKTTADILGIKYKIIPKKKHWQIDLAHIKSQLNNVKLIYICNPNNPTGNLIHLNSLKKLLKITKNKALLIIDEAYIDFCINSSLASWLSAYSNLVILRTLSKAFALAGLRCGFTLANPEIINLLKKVIAPYPISTPVIDIVTQALTPESIKYTHERINTINKNRNILIAALKQCTCVQKVFISYANYVLVKFNPKYKVFKKLLKKGIILRDQSYQPGLNNCVRITVGTYNECHYLISILKKII</sequence>
<keyword evidence="11 14" id="KW-0368">Histidine biosynthesis</keyword>
<comment type="subunit">
    <text evidence="4 14">Homodimer.</text>
</comment>
<evidence type="ECO:0000256" key="13">
    <source>
        <dbReference type="ARBA" id="ARBA00047481"/>
    </source>
</evidence>
<evidence type="ECO:0000256" key="12">
    <source>
        <dbReference type="ARBA" id="ARBA00030262"/>
    </source>
</evidence>
<gene>
    <name evidence="14 16" type="primary">hisC</name>
    <name evidence="16" type="ORF">M9405_02245</name>
</gene>
<dbReference type="Proteomes" id="UP001056834">
    <property type="component" value="Chromosome"/>
</dbReference>
<evidence type="ECO:0000313" key="17">
    <source>
        <dbReference type="Proteomes" id="UP001056834"/>
    </source>
</evidence>
<reference evidence="16" key="1">
    <citation type="submission" date="2022-05" db="EMBL/GenBank/DDBJ databases">
        <title>Impact of host demography and evolutionary history on endosymbiont molecular evolution: a test in carpenter ants (Genus Camponotus) and their Blochmannia endosymbionts.</title>
        <authorList>
            <person name="Manthey J.D."/>
            <person name="Giron J.C."/>
            <person name="Hruska J.P."/>
        </authorList>
    </citation>
    <scope>NUCLEOTIDE SEQUENCE</scope>
    <source>
        <strain evidence="16">C-006</strain>
    </source>
</reference>
<evidence type="ECO:0000256" key="3">
    <source>
        <dbReference type="ARBA" id="ARBA00007970"/>
    </source>
</evidence>
<evidence type="ECO:0000256" key="11">
    <source>
        <dbReference type="ARBA" id="ARBA00023102"/>
    </source>
</evidence>
<name>A0ABY4SV65_9ENTR</name>
<evidence type="ECO:0000259" key="15">
    <source>
        <dbReference type="Pfam" id="PF00155"/>
    </source>
</evidence>
<dbReference type="HAMAP" id="MF_01023">
    <property type="entry name" value="HisC_aminotrans_2"/>
    <property type="match status" value="1"/>
</dbReference>
<evidence type="ECO:0000256" key="1">
    <source>
        <dbReference type="ARBA" id="ARBA00001933"/>
    </source>
</evidence>
<feature type="domain" description="Aminotransferase class I/classII large" evidence="15">
    <location>
        <begin position="47"/>
        <end position="349"/>
    </location>
</feature>
<evidence type="ECO:0000256" key="6">
    <source>
        <dbReference type="ARBA" id="ARBA00018048"/>
    </source>
</evidence>
<comment type="similarity">
    <text evidence="3 14">Belongs to the class-II pyridoxal-phosphate-dependent aminotransferase family. Histidinol-phosphate aminotransferase subfamily.</text>
</comment>
<dbReference type="GO" id="GO:0004400">
    <property type="term" value="F:histidinol-phosphate transaminase activity"/>
    <property type="evidence" value="ECO:0007669"/>
    <property type="project" value="UniProtKB-EC"/>
</dbReference>
<dbReference type="PROSITE" id="PS00599">
    <property type="entry name" value="AA_TRANSFER_CLASS_2"/>
    <property type="match status" value="1"/>
</dbReference>
<comment type="cofactor">
    <cofactor evidence="1 14">
        <name>pyridoxal 5'-phosphate</name>
        <dbReference type="ChEBI" id="CHEBI:597326"/>
    </cofactor>
</comment>
<keyword evidence="17" id="KW-1185">Reference proteome</keyword>
<dbReference type="InterPro" id="IPR005861">
    <property type="entry name" value="HisP_aminotrans"/>
</dbReference>
<dbReference type="Gene3D" id="3.90.1150.10">
    <property type="entry name" value="Aspartate Aminotransferase, domain 1"/>
    <property type="match status" value="1"/>
</dbReference>
<dbReference type="InterPro" id="IPR001917">
    <property type="entry name" value="Aminotrans_II_pyridoxalP_BS"/>
</dbReference>
<dbReference type="Gene3D" id="3.40.640.10">
    <property type="entry name" value="Type I PLP-dependent aspartate aminotransferase-like (Major domain)"/>
    <property type="match status" value="1"/>
</dbReference>
<evidence type="ECO:0000256" key="5">
    <source>
        <dbReference type="ARBA" id="ARBA00012748"/>
    </source>
</evidence>
<organism evidence="16 17">
    <name type="scientific">Candidatus Blochmannia ocreatus</name>
    <name type="common">nom. nud.</name>
    <dbReference type="NCBI Taxonomy" id="251538"/>
    <lineage>
        <taxon>Bacteria</taxon>
        <taxon>Pseudomonadati</taxon>
        <taxon>Pseudomonadota</taxon>
        <taxon>Gammaproteobacteria</taxon>
        <taxon>Enterobacterales</taxon>
        <taxon>Enterobacteriaceae</taxon>
        <taxon>ant endosymbionts</taxon>
        <taxon>Candidatus Blochmanniella</taxon>
    </lineage>
</organism>
<keyword evidence="8 14" id="KW-0028">Amino-acid biosynthesis</keyword>
<evidence type="ECO:0000256" key="14">
    <source>
        <dbReference type="HAMAP-Rule" id="MF_01023"/>
    </source>
</evidence>
<evidence type="ECO:0000256" key="10">
    <source>
        <dbReference type="ARBA" id="ARBA00022898"/>
    </source>
</evidence>
<comment type="catalytic activity">
    <reaction evidence="13 14">
        <text>L-histidinol phosphate + 2-oxoglutarate = 3-(imidazol-4-yl)-2-oxopropyl phosphate + L-glutamate</text>
        <dbReference type="Rhea" id="RHEA:23744"/>
        <dbReference type="ChEBI" id="CHEBI:16810"/>
        <dbReference type="ChEBI" id="CHEBI:29985"/>
        <dbReference type="ChEBI" id="CHEBI:57766"/>
        <dbReference type="ChEBI" id="CHEBI:57980"/>
        <dbReference type="EC" id="2.6.1.9"/>
    </reaction>
</comment>
<dbReference type="InterPro" id="IPR015424">
    <property type="entry name" value="PyrdxlP-dep_Trfase"/>
</dbReference>
<dbReference type="PANTHER" id="PTHR42885:SF2">
    <property type="entry name" value="HISTIDINOL-PHOSPHATE AMINOTRANSFERASE"/>
    <property type="match status" value="1"/>
</dbReference>
<dbReference type="InterPro" id="IPR015422">
    <property type="entry name" value="PyrdxlP-dep_Trfase_small"/>
</dbReference>
<keyword evidence="7 14" id="KW-0032">Aminotransferase</keyword>
<dbReference type="NCBIfam" id="TIGR01141">
    <property type="entry name" value="hisC"/>
    <property type="match status" value="1"/>
</dbReference>
<dbReference type="PANTHER" id="PTHR42885">
    <property type="entry name" value="HISTIDINOL-PHOSPHATE AMINOTRANSFERASE-RELATED"/>
    <property type="match status" value="1"/>
</dbReference>
<dbReference type="EMBL" id="CP097762">
    <property type="protein sequence ID" value="URJ24958.1"/>
    <property type="molecule type" value="Genomic_DNA"/>
</dbReference>
<keyword evidence="10 14" id="KW-0663">Pyridoxal phosphate</keyword>
<protein>
    <recommendedName>
        <fullName evidence="6 14">Histidinol-phosphate aminotransferase</fullName>
        <ecNumber evidence="5 14">2.6.1.9</ecNumber>
    </recommendedName>
    <alternativeName>
        <fullName evidence="12 14">Imidazole acetol-phosphate transaminase</fullName>
    </alternativeName>
</protein>
<dbReference type="SUPFAM" id="SSF53383">
    <property type="entry name" value="PLP-dependent transferases"/>
    <property type="match status" value="1"/>
</dbReference>
<evidence type="ECO:0000256" key="4">
    <source>
        <dbReference type="ARBA" id="ARBA00011738"/>
    </source>
</evidence>
<comment type="pathway">
    <text evidence="2 14">Amino-acid biosynthesis; L-histidine biosynthesis; L-histidine from 5-phospho-alpha-D-ribose 1-diphosphate: step 7/9.</text>
</comment>
<evidence type="ECO:0000256" key="7">
    <source>
        <dbReference type="ARBA" id="ARBA00022576"/>
    </source>
</evidence>
<dbReference type="InterPro" id="IPR004839">
    <property type="entry name" value="Aminotransferase_I/II_large"/>
</dbReference>
<evidence type="ECO:0000256" key="8">
    <source>
        <dbReference type="ARBA" id="ARBA00022605"/>
    </source>
</evidence>
<dbReference type="RefSeq" id="WP_250223089.1">
    <property type="nucleotide sequence ID" value="NZ_CP097762.1"/>
</dbReference>
<dbReference type="CDD" id="cd00609">
    <property type="entry name" value="AAT_like"/>
    <property type="match status" value="1"/>
</dbReference>
<proteinExistence type="inferred from homology"/>
<dbReference type="Pfam" id="PF00155">
    <property type="entry name" value="Aminotran_1_2"/>
    <property type="match status" value="1"/>
</dbReference>
<evidence type="ECO:0000256" key="2">
    <source>
        <dbReference type="ARBA" id="ARBA00005011"/>
    </source>
</evidence>
<evidence type="ECO:0000256" key="9">
    <source>
        <dbReference type="ARBA" id="ARBA00022679"/>
    </source>
</evidence>